<feature type="chain" id="PRO_5008266131" evidence="5">
    <location>
        <begin position="21"/>
        <end position="499"/>
    </location>
</feature>
<dbReference type="InterPro" id="IPR006094">
    <property type="entry name" value="Oxid_FAD_bind_N"/>
</dbReference>
<evidence type="ECO:0000259" key="6">
    <source>
        <dbReference type="PROSITE" id="PS51387"/>
    </source>
</evidence>
<dbReference type="STRING" id="694573.A0A194V340"/>
<dbReference type="Gene3D" id="3.30.465.10">
    <property type="match status" value="1"/>
</dbReference>
<dbReference type="Pfam" id="PF01565">
    <property type="entry name" value="FAD_binding_4"/>
    <property type="match status" value="1"/>
</dbReference>
<organism evidence="7 8">
    <name type="scientific">Cytospora mali</name>
    <name type="common">Apple Valsa canker fungus</name>
    <name type="synonym">Valsa mali</name>
    <dbReference type="NCBI Taxonomy" id="578113"/>
    <lineage>
        <taxon>Eukaryota</taxon>
        <taxon>Fungi</taxon>
        <taxon>Dikarya</taxon>
        <taxon>Ascomycota</taxon>
        <taxon>Pezizomycotina</taxon>
        <taxon>Sordariomycetes</taxon>
        <taxon>Sordariomycetidae</taxon>
        <taxon>Diaporthales</taxon>
        <taxon>Cytosporaceae</taxon>
        <taxon>Cytospora</taxon>
    </lineage>
</organism>
<dbReference type="PANTHER" id="PTHR42973">
    <property type="entry name" value="BINDING OXIDOREDUCTASE, PUTATIVE (AFU_ORTHOLOGUE AFUA_1G17690)-RELATED"/>
    <property type="match status" value="1"/>
</dbReference>
<evidence type="ECO:0000256" key="2">
    <source>
        <dbReference type="ARBA" id="ARBA00022630"/>
    </source>
</evidence>
<keyword evidence="3" id="KW-0274">FAD</keyword>
<sequence length="499" mass="53407">MVAIALLAAAWGTLFRDTAAFPDNGIATLNATAIATCQQLQSVLGTIIKLPSDPTYTNLSDENWSQTAWKQPSCIALPANTTDTQKVVSILVANGVPFAIRSGGHSPNPFDANINTGVLISTDNLNNQVLYDAASSSATFGPGLRWDAVYSALDPYNVSLVGGRVMDVGVGGLTLGGGLSYLSDLYGLVCDNIISYEVVLADGSAVVADSSQNADLFWALKGGSNNFGIVTKFKSRTYPISQVWGGMQIFSPSQASEVMQALYEYQATPDKDPYANCIVNIAPINSSVLITYVYLKPIERPEAFAPFFKVTPLVDYTGFYTLHQLMAAFPSPSIPRWTWFTSTYEANQDVYAQVASILSANQSEVVALSKIPYGTLSAAIQPISKNAVLAGSSQGGGNALGLKAVDQLWLALDFGWVGEEYDDSASSLVESLLSKIDAQADAVGVNLPYVFMNDANIKQEVIESYGDDSVQRLRAVQHTYDPDHVFQRLVPGGQKLPAA</sequence>
<evidence type="ECO:0000256" key="5">
    <source>
        <dbReference type="SAM" id="SignalP"/>
    </source>
</evidence>
<dbReference type="Gene3D" id="3.40.462.20">
    <property type="match status" value="1"/>
</dbReference>
<dbReference type="SUPFAM" id="SSF56176">
    <property type="entry name" value="FAD-binding/transporter-associated domain-like"/>
    <property type="match status" value="1"/>
</dbReference>
<evidence type="ECO:0000256" key="4">
    <source>
        <dbReference type="ARBA" id="ARBA00023002"/>
    </source>
</evidence>
<keyword evidence="8" id="KW-1185">Reference proteome</keyword>
<proteinExistence type="inferred from homology"/>
<dbReference type="EMBL" id="KN714711">
    <property type="protein sequence ID" value="KUI58323.1"/>
    <property type="molecule type" value="Genomic_DNA"/>
</dbReference>
<gene>
    <name evidence="7" type="ORF">VP1G_05613</name>
</gene>
<feature type="signal peptide" evidence="5">
    <location>
        <begin position="1"/>
        <end position="20"/>
    </location>
</feature>
<dbReference type="Proteomes" id="UP000078576">
    <property type="component" value="Unassembled WGS sequence"/>
</dbReference>
<reference evidence="8" key="1">
    <citation type="submission" date="2014-12" db="EMBL/GenBank/DDBJ databases">
        <title>Genome Sequence of Valsa Canker Pathogens Uncovers a Specific Adaption of Colonization on Woody Bark.</title>
        <authorList>
            <person name="Yin Z."/>
            <person name="Liu H."/>
            <person name="Gao X."/>
            <person name="Li Z."/>
            <person name="Song N."/>
            <person name="Ke X."/>
            <person name="Dai Q."/>
            <person name="Wu Y."/>
            <person name="Sun Y."/>
            <person name="Xu J.-R."/>
            <person name="Kang Z.K."/>
            <person name="Wang L."/>
            <person name="Huang L."/>
        </authorList>
    </citation>
    <scope>NUCLEOTIDE SEQUENCE [LARGE SCALE GENOMIC DNA]</scope>
    <source>
        <strain evidence="8">SXYL134</strain>
    </source>
</reference>
<evidence type="ECO:0000313" key="8">
    <source>
        <dbReference type="Proteomes" id="UP000078576"/>
    </source>
</evidence>
<comment type="similarity">
    <text evidence="1">Belongs to the oxygen-dependent FAD-linked oxidoreductase family.</text>
</comment>
<dbReference type="InterPro" id="IPR016169">
    <property type="entry name" value="FAD-bd_PCMH_sub2"/>
</dbReference>
<name>A0A194V340_CYTMA</name>
<keyword evidence="4" id="KW-0560">Oxidoreductase</keyword>
<dbReference type="InterPro" id="IPR036318">
    <property type="entry name" value="FAD-bd_PCMH-like_sf"/>
</dbReference>
<keyword evidence="2" id="KW-0285">Flavoprotein</keyword>
<dbReference type="PROSITE" id="PS51387">
    <property type="entry name" value="FAD_PCMH"/>
    <property type="match status" value="1"/>
</dbReference>
<dbReference type="AlphaFoldDB" id="A0A194V340"/>
<dbReference type="InterPro" id="IPR016166">
    <property type="entry name" value="FAD-bd_PCMH"/>
</dbReference>
<evidence type="ECO:0000256" key="1">
    <source>
        <dbReference type="ARBA" id="ARBA00005466"/>
    </source>
</evidence>
<keyword evidence="5" id="KW-0732">Signal</keyword>
<dbReference type="InterPro" id="IPR016167">
    <property type="entry name" value="FAD-bd_PCMH_sub1"/>
</dbReference>
<dbReference type="OrthoDB" id="2151789at2759"/>
<accession>A0A194V340</accession>
<dbReference type="GO" id="GO:0016491">
    <property type="term" value="F:oxidoreductase activity"/>
    <property type="evidence" value="ECO:0007669"/>
    <property type="project" value="UniProtKB-KW"/>
</dbReference>
<protein>
    <submittedName>
        <fullName evidence="7">Bifunctional solanapyrone synthase</fullName>
    </submittedName>
</protein>
<feature type="domain" description="FAD-binding PCMH-type" evidence="6">
    <location>
        <begin position="68"/>
        <end position="240"/>
    </location>
</feature>
<dbReference type="Gene3D" id="3.30.43.10">
    <property type="entry name" value="Uridine Diphospho-n-acetylenolpyruvylglucosamine Reductase, domain 2"/>
    <property type="match status" value="1"/>
</dbReference>
<evidence type="ECO:0000313" key="7">
    <source>
        <dbReference type="EMBL" id="KUI58323.1"/>
    </source>
</evidence>
<dbReference type="InterPro" id="IPR050416">
    <property type="entry name" value="FAD-linked_Oxidoreductase"/>
</dbReference>
<evidence type="ECO:0000256" key="3">
    <source>
        <dbReference type="ARBA" id="ARBA00022827"/>
    </source>
</evidence>
<dbReference type="PANTHER" id="PTHR42973:SF54">
    <property type="entry name" value="FAD-BINDING PCMH-TYPE DOMAIN-CONTAINING PROTEIN"/>
    <property type="match status" value="1"/>
</dbReference>
<dbReference type="GO" id="GO:0071949">
    <property type="term" value="F:FAD binding"/>
    <property type="evidence" value="ECO:0007669"/>
    <property type="project" value="InterPro"/>
</dbReference>